<gene>
    <name evidence="2" type="ORF">LAUMK136_04503</name>
</gene>
<reference evidence="2 3" key="1">
    <citation type="submission" date="2018-09" db="EMBL/GenBank/DDBJ databases">
        <authorList>
            <person name="Tagini F."/>
        </authorList>
    </citation>
    <scope>NUCLEOTIDE SEQUENCE [LARGE SCALE GENOMIC DNA]</scope>
    <source>
        <strain evidence="2 3">MK136</strain>
    </source>
</reference>
<protein>
    <recommendedName>
        <fullName evidence="4">Transposase</fullName>
    </recommendedName>
</protein>
<dbReference type="EMBL" id="UPHP01000121">
    <property type="protein sequence ID" value="VBA42300.1"/>
    <property type="molecule type" value="Genomic_DNA"/>
</dbReference>
<dbReference type="Proteomes" id="UP000273307">
    <property type="component" value="Unassembled WGS sequence"/>
</dbReference>
<dbReference type="AlphaFoldDB" id="A0A498QFD5"/>
<proteinExistence type="predicted"/>
<evidence type="ECO:0000256" key="1">
    <source>
        <dbReference type="SAM" id="MobiDB-lite"/>
    </source>
</evidence>
<name>A0A498QFD5_9MYCO</name>
<sequence length="107" mass="12063">MAKKNYSKEFRRNAVELYRVTKGATVAGSPPLSASRTARCPRGSTPRASPSVDPAHRCHRRDQVKRRSSKQPDCGPEVHQLRAEKTKLETERDILRPAAKYFTAETN</sequence>
<evidence type="ECO:0008006" key="4">
    <source>
        <dbReference type="Google" id="ProtNLM"/>
    </source>
</evidence>
<organism evidence="2 3">
    <name type="scientific">Mycobacterium attenuatum</name>
    <dbReference type="NCBI Taxonomy" id="2341086"/>
    <lineage>
        <taxon>Bacteria</taxon>
        <taxon>Bacillati</taxon>
        <taxon>Actinomycetota</taxon>
        <taxon>Actinomycetes</taxon>
        <taxon>Mycobacteriales</taxon>
        <taxon>Mycobacteriaceae</taxon>
        <taxon>Mycobacterium</taxon>
    </lineage>
</organism>
<accession>A0A498QFD5</accession>
<feature type="compositionally biased region" description="Basic residues" evidence="1">
    <location>
        <begin position="57"/>
        <end position="69"/>
    </location>
</feature>
<feature type="region of interest" description="Disordered" evidence="1">
    <location>
        <begin position="26"/>
        <end position="90"/>
    </location>
</feature>
<evidence type="ECO:0000313" key="2">
    <source>
        <dbReference type="EMBL" id="VBA42300.1"/>
    </source>
</evidence>
<feature type="compositionally biased region" description="Basic and acidic residues" evidence="1">
    <location>
        <begin position="79"/>
        <end position="90"/>
    </location>
</feature>
<keyword evidence="3" id="KW-1185">Reference proteome</keyword>
<evidence type="ECO:0000313" key="3">
    <source>
        <dbReference type="Proteomes" id="UP000273307"/>
    </source>
</evidence>